<keyword evidence="1" id="KW-1133">Transmembrane helix</keyword>
<feature type="transmembrane region" description="Helical" evidence="1">
    <location>
        <begin position="69"/>
        <end position="89"/>
    </location>
</feature>
<accession>A0A547PC65</accession>
<organism evidence="2 3">
    <name type="scientific">Erythrobacter insulae</name>
    <dbReference type="NCBI Taxonomy" id="2584124"/>
    <lineage>
        <taxon>Bacteria</taxon>
        <taxon>Pseudomonadati</taxon>
        <taxon>Pseudomonadota</taxon>
        <taxon>Alphaproteobacteria</taxon>
        <taxon>Sphingomonadales</taxon>
        <taxon>Erythrobacteraceae</taxon>
        <taxon>Erythrobacter/Porphyrobacter group</taxon>
        <taxon>Erythrobacter</taxon>
    </lineage>
</organism>
<dbReference type="Proteomes" id="UP000316343">
    <property type="component" value="Unassembled WGS sequence"/>
</dbReference>
<dbReference type="NCBIfam" id="NF038065">
    <property type="entry name" value="Pr6Pr"/>
    <property type="match status" value="1"/>
</dbReference>
<dbReference type="AlphaFoldDB" id="A0A547PC65"/>
<evidence type="ECO:0000256" key="1">
    <source>
        <dbReference type="SAM" id="Phobius"/>
    </source>
</evidence>
<keyword evidence="1" id="KW-0472">Membrane</keyword>
<proteinExistence type="predicted"/>
<comment type="caution">
    <text evidence="2">The sequence shown here is derived from an EMBL/GenBank/DDBJ whole genome shotgun (WGS) entry which is preliminary data.</text>
</comment>
<feature type="transmembrane region" description="Helical" evidence="1">
    <location>
        <begin position="101"/>
        <end position="119"/>
    </location>
</feature>
<dbReference type="RefSeq" id="WP_142788006.1">
    <property type="nucleotide sequence ID" value="NZ_VHJK01000001.1"/>
</dbReference>
<reference evidence="2 3" key="1">
    <citation type="submission" date="2019-06" db="EMBL/GenBank/DDBJ databases">
        <title>Erythrobacter insulae sp. nov., isolated from a tidal flat.</title>
        <authorList>
            <person name="Yoon J.-H."/>
        </authorList>
    </citation>
    <scope>NUCLEOTIDE SEQUENCE [LARGE SCALE GENOMIC DNA]</scope>
    <source>
        <strain evidence="2 3">JBTF-M21</strain>
    </source>
</reference>
<evidence type="ECO:0000313" key="3">
    <source>
        <dbReference type="Proteomes" id="UP000316343"/>
    </source>
</evidence>
<dbReference type="OrthoDB" id="9809977at2"/>
<protein>
    <submittedName>
        <fullName evidence="2">Uncharacterized protein</fullName>
    </submittedName>
</protein>
<evidence type="ECO:0000313" key="2">
    <source>
        <dbReference type="EMBL" id="TRD11733.1"/>
    </source>
</evidence>
<sequence>MDAITNNARFWAGIIFAIAAAALIVQPMLGDGTYLENLGGMVRFFTIWGNIAACFVMGWIAFGGNLSRAWMAALATALTVIALVYWGLLSGQHHPVGFDRITNQAHHTIVPAATIAWWLRFTPRAAAIRPMIPAIMIPPLSYGAFAFGLGELTGFYAYFFLDLPMLGWGSFLLNNALLALFFGCLGAGLVAVKNAVSRDREPVALT</sequence>
<dbReference type="EMBL" id="VHJK01000001">
    <property type="protein sequence ID" value="TRD11733.1"/>
    <property type="molecule type" value="Genomic_DNA"/>
</dbReference>
<feature type="transmembrane region" description="Helical" evidence="1">
    <location>
        <begin position="140"/>
        <end position="159"/>
    </location>
</feature>
<keyword evidence="3" id="KW-1185">Reference proteome</keyword>
<feature type="transmembrane region" description="Helical" evidence="1">
    <location>
        <begin position="41"/>
        <end position="62"/>
    </location>
</feature>
<keyword evidence="1" id="KW-0812">Transmembrane</keyword>
<feature type="transmembrane region" description="Helical" evidence="1">
    <location>
        <begin position="171"/>
        <end position="192"/>
    </location>
</feature>
<name>A0A547PC65_9SPHN</name>
<feature type="transmembrane region" description="Helical" evidence="1">
    <location>
        <begin position="12"/>
        <end position="29"/>
    </location>
</feature>
<gene>
    <name evidence="2" type="ORF">FGU71_07545</name>
</gene>
<dbReference type="InterPro" id="IPR049713">
    <property type="entry name" value="Pr6Pr-like"/>
</dbReference>